<dbReference type="PROSITE" id="PS50835">
    <property type="entry name" value="IG_LIKE"/>
    <property type="match status" value="1"/>
</dbReference>
<dbReference type="Pfam" id="PF07686">
    <property type="entry name" value="V-set"/>
    <property type="match status" value="1"/>
</dbReference>
<dbReference type="InterPro" id="IPR007110">
    <property type="entry name" value="Ig-like_dom"/>
</dbReference>
<gene>
    <name evidence="3" type="ORF">MCOR_14358</name>
</gene>
<dbReference type="InterPro" id="IPR036179">
    <property type="entry name" value="Ig-like_dom_sf"/>
</dbReference>
<dbReference type="AlphaFoldDB" id="A0A6J8B2M0"/>
<name>A0A6J8B2M0_MYTCO</name>
<organism evidence="3 4">
    <name type="scientific">Mytilus coruscus</name>
    <name type="common">Sea mussel</name>
    <dbReference type="NCBI Taxonomy" id="42192"/>
    <lineage>
        <taxon>Eukaryota</taxon>
        <taxon>Metazoa</taxon>
        <taxon>Spiralia</taxon>
        <taxon>Lophotrochozoa</taxon>
        <taxon>Mollusca</taxon>
        <taxon>Bivalvia</taxon>
        <taxon>Autobranchia</taxon>
        <taxon>Pteriomorphia</taxon>
        <taxon>Mytilida</taxon>
        <taxon>Mytiloidea</taxon>
        <taxon>Mytilidae</taxon>
        <taxon>Mytilinae</taxon>
        <taxon>Mytilus</taxon>
    </lineage>
</organism>
<evidence type="ECO:0000313" key="3">
    <source>
        <dbReference type="EMBL" id="CAC5378118.1"/>
    </source>
</evidence>
<dbReference type="OrthoDB" id="10028801at2759"/>
<protein>
    <recommendedName>
        <fullName evidence="2">Ig-like domain-containing protein</fullName>
    </recommendedName>
</protein>
<keyword evidence="1" id="KW-0472">Membrane</keyword>
<reference evidence="3 4" key="1">
    <citation type="submission" date="2020-06" db="EMBL/GenBank/DDBJ databases">
        <authorList>
            <person name="Li R."/>
            <person name="Bekaert M."/>
        </authorList>
    </citation>
    <scope>NUCLEOTIDE SEQUENCE [LARGE SCALE GENOMIC DNA]</scope>
    <source>
        <strain evidence="4">wild</strain>
    </source>
</reference>
<evidence type="ECO:0000259" key="2">
    <source>
        <dbReference type="PROSITE" id="PS50835"/>
    </source>
</evidence>
<keyword evidence="4" id="KW-1185">Reference proteome</keyword>
<sequence length="242" mass="27670">MFGVGKGEREDTIPIVQSKIDTTVVLTCPLRVLNGKVQWYQLNPEETYSQGQTVNNQLPQPERFKVVGNFNEGEFNLQIDKITRSDEGKYHCSANINQSFITKTVYLQVTATRTSPTTEDTSEVKVGIFLLTTPSTYSPGVGVLAVLSLVVIVGDLLFRHCHRSNTQPYQPKIQQITTNVDSHYDYVIEEEMKDLEYTEDGYTHTYLDVVSKESQVPPSYQNRPYYSTSSYYYENNRYEEVV</sequence>
<dbReference type="Gene3D" id="2.60.40.10">
    <property type="entry name" value="Immunoglobulins"/>
    <property type="match status" value="1"/>
</dbReference>
<dbReference type="InterPro" id="IPR013106">
    <property type="entry name" value="Ig_V-set"/>
</dbReference>
<keyword evidence="1" id="KW-0812">Transmembrane</keyword>
<dbReference type="EMBL" id="CACVKT020002494">
    <property type="protein sequence ID" value="CAC5378118.1"/>
    <property type="molecule type" value="Genomic_DNA"/>
</dbReference>
<feature type="domain" description="Ig-like" evidence="2">
    <location>
        <begin position="23"/>
        <end position="102"/>
    </location>
</feature>
<dbReference type="Proteomes" id="UP000507470">
    <property type="component" value="Unassembled WGS sequence"/>
</dbReference>
<dbReference type="SUPFAM" id="SSF48726">
    <property type="entry name" value="Immunoglobulin"/>
    <property type="match status" value="1"/>
</dbReference>
<evidence type="ECO:0000256" key="1">
    <source>
        <dbReference type="SAM" id="Phobius"/>
    </source>
</evidence>
<keyword evidence="1" id="KW-1133">Transmembrane helix</keyword>
<dbReference type="InterPro" id="IPR013783">
    <property type="entry name" value="Ig-like_fold"/>
</dbReference>
<accession>A0A6J8B2M0</accession>
<evidence type="ECO:0000313" key="4">
    <source>
        <dbReference type="Proteomes" id="UP000507470"/>
    </source>
</evidence>
<dbReference type="InterPro" id="IPR003599">
    <property type="entry name" value="Ig_sub"/>
</dbReference>
<proteinExistence type="predicted"/>
<feature type="transmembrane region" description="Helical" evidence="1">
    <location>
        <begin position="137"/>
        <end position="158"/>
    </location>
</feature>
<dbReference type="SMART" id="SM00409">
    <property type="entry name" value="IG"/>
    <property type="match status" value="1"/>
</dbReference>